<organism evidence="3">
    <name type="scientific">Dichomitus squalens</name>
    <dbReference type="NCBI Taxonomy" id="114155"/>
    <lineage>
        <taxon>Eukaryota</taxon>
        <taxon>Fungi</taxon>
        <taxon>Dikarya</taxon>
        <taxon>Basidiomycota</taxon>
        <taxon>Agaricomycotina</taxon>
        <taxon>Agaricomycetes</taxon>
        <taxon>Polyporales</taxon>
        <taxon>Polyporaceae</taxon>
        <taxon>Dichomitus</taxon>
    </lineage>
</organism>
<reference evidence="3" key="1">
    <citation type="submission" date="2019-01" db="EMBL/GenBank/DDBJ databases">
        <title>Draft genome sequences of three monokaryotic isolates of the white-rot basidiomycete fungus Dichomitus squalens.</title>
        <authorList>
            <consortium name="DOE Joint Genome Institute"/>
            <person name="Lopez S.C."/>
            <person name="Andreopoulos B."/>
            <person name="Pangilinan J."/>
            <person name="Lipzen A."/>
            <person name="Riley R."/>
            <person name="Ahrendt S."/>
            <person name="Ng V."/>
            <person name="Barry K."/>
            <person name="Daum C."/>
            <person name="Grigoriev I.V."/>
            <person name="Hilden K.S."/>
            <person name="Makela M.R."/>
            <person name="de Vries R.P."/>
        </authorList>
    </citation>
    <scope>NUCLEOTIDE SEQUENCE [LARGE SCALE GENOMIC DNA]</scope>
    <source>
        <strain evidence="3">OM18370.1</strain>
    </source>
</reference>
<feature type="transmembrane region" description="Helical" evidence="1">
    <location>
        <begin position="245"/>
        <end position="266"/>
    </location>
</feature>
<gene>
    <name evidence="3" type="ORF">BD311DRAFT_750574</name>
</gene>
<dbReference type="InterPro" id="IPR045339">
    <property type="entry name" value="DUF6534"/>
</dbReference>
<evidence type="ECO:0000256" key="1">
    <source>
        <dbReference type="SAM" id="Phobius"/>
    </source>
</evidence>
<dbReference type="Pfam" id="PF20152">
    <property type="entry name" value="DUF6534"/>
    <property type="match status" value="1"/>
</dbReference>
<feature type="transmembrane region" description="Helical" evidence="1">
    <location>
        <begin position="175"/>
        <end position="197"/>
    </location>
</feature>
<feature type="transmembrane region" description="Helical" evidence="1">
    <location>
        <begin position="63"/>
        <end position="86"/>
    </location>
</feature>
<accession>A0A4Q9N0R1</accession>
<feature type="domain" description="DUF6534" evidence="2">
    <location>
        <begin position="185"/>
        <end position="270"/>
    </location>
</feature>
<feature type="transmembrane region" description="Helical" evidence="1">
    <location>
        <begin position="20"/>
        <end position="42"/>
    </location>
</feature>
<sequence length="338" mass="36522">MDNPSSGLNSTAPALPVLPSLGSTFGAVLLGVFFSLILYGGILHQAYRYYRTYTTERLGLKTLVSATVLLETGHTAISMYICYRALVTDYGNPASLSNVTRSVDILPALSGLIVALTQSFFLRRAYLFGKQYRPWALLVLFPLVAGFGEFSSASTVDGFIGASEPGGTLGLPHPWIITCASALGVSTDWSLTIILILALRRSRSGIKRTDSMLDTLILYTVTTGLLTSACMLLVFVFSVATPHNLIYIAFSFLLTKLYTNSFLAALNTRQTLRSDSTVHNFGTDVFGSGPAMKLRSGPSKASRHESNAVALELTERPASRQFGKISVHTTTTYESGVM</sequence>
<keyword evidence="1" id="KW-0472">Membrane</keyword>
<feature type="transmembrane region" description="Helical" evidence="1">
    <location>
        <begin position="135"/>
        <end position="155"/>
    </location>
</feature>
<keyword evidence="1" id="KW-0812">Transmembrane</keyword>
<dbReference type="Proteomes" id="UP000292957">
    <property type="component" value="Unassembled WGS sequence"/>
</dbReference>
<evidence type="ECO:0000313" key="3">
    <source>
        <dbReference type="EMBL" id="TBU32702.1"/>
    </source>
</evidence>
<protein>
    <recommendedName>
        <fullName evidence="2">DUF6534 domain-containing protein</fullName>
    </recommendedName>
</protein>
<dbReference type="OrthoDB" id="2535105at2759"/>
<proteinExistence type="predicted"/>
<feature type="transmembrane region" description="Helical" evidence="1">
    <location>
        <begin position="106"/>
        <end position="123"/>
    </location>
</feature>
<keyword evidence="1" id="KW-1133">Transmembrane helix</keyword>
<dbReference type="PANTHER" id="PTHR40465">
    <property type="entry name" value="CHROMOSOME 1, WHOLE GENOME SHOTGUN SEQUENCE"/>
    <property type="match status" value="1"/>
</dbReference>
<feature type="transmembrane region" description="Helical" evidence="1">
    <location>
        <begin position="217"/>
        <end position="239"/>
    </location>
</feature>
<evidence type="ECO:0000259" key="2">
    <source>
        <dbReference type="Pfam" id="PF20152"/>
    </source>
</evidence>
<dbReference type="EMBL" id="ML143394">
    <property type="protein sequence ID" value="TBU32702.1"/>
    <property type="molecule type" value="Genomic_DNA"/>
</dbReference>
<dbReference type="PANTHER" id="PTHR40465:SF1">
    <property type="entry name" value="DUF6534 DOMAIN-CONTAINING PROTEIN"/>
    <property type="match status" value="1"/>
</dbReference>
<name>A0A4Q9N0R1_9APHY</name>
<dbReference type="AlphaFoldDB" id="A0A4Q9N0R1"/>